<evidence type="ECO:0000259" key="7">
    <source>
        <dbReference type="Pfam" id="PF01182"/>
    </source>
</evidence>
<comment type="function">
    <text evidence="6">Hydrolysis of 6-phosphogluconolactone to 6-phosphogluconate.</text>
</comment>
<keyword evidence="9" id="KW-1185">Reference proteome</keyword>
<protein>
    <recommendedName>
        <fullName evidence="4 6">6-phosphogluconolactonase</fullName>
        <shortName evidence="6">6PGL</shortName>
        <ecNumber evidence="4 6">3.1.1.31</ecNumber>
    </recommendedName>
</protein>
<comment type="pathway">
    <text evidence="2 6">Carbohydrate degradation; pentose phosphate pathway; D-ribulose 5-phosphate from D-glucose 6-phosphate (oxidative stage): step 2/3.</text>
</comment>
<evidence type="ECO:0000256" key="3">
    <source>
        <dbReference type="ARBA" id="ARBA00010662"/>
    </source>
</evidence>
<feature type="domain" description="Glucosamine/galactosamine-6-phosphate isomerase" evidence="7">
    <location>
        <begin position="17"/>
        <end position="235"/>
    </location>
</feature>
<evidence type="ECO:0000256" key="5">
    <source>
        <dbReference type="ARBA" id="ARBA00022801"/>
    </source>
</evidence>
<dbReference type="Gene3D" id="3.40.50.1360">
    <property type="match status" value="1"/>
</dbReference>
<dbReference type="EC" id="3.1.1.31" evidence="4 6"/>
<accession>A0AAD9P6Z0</accession>
<dbReference type="AlphaFoldDB" id="A0AAD9P6Z0"/>
<dbReference type="InterPro" id="IPR005900">
    <property type="entry name" value="6-phosphogluconolactonase_DevB"/>
</dbReference>
<dbReference type="InterPro" id="IPR039104">
    <property type="entry name" value="6PGL"/>
</dbReference>
<dbReference type="NCBIfam" id="TIGR01198">
    <property type="entry name" value="pgl"/>
    <property type="match status" value="1"/>
</dbReference>
<dbReference type="Pfam" id="PF01182">
    <property type="entry name" value="Glucosamine_iso"/>
    <property type="match status" value="1"/>
</dbReference>
<dbReference type="PANTHER" id="PTHR11054">
    <property type="entry name" value="6-PHOSPHOGLUCONOLACTONASE"/>
    <property type="match status" value="1"/>
</dbReference>
<evidence type="ECO:0000313" key="8">
    <source>
        <dbReference type="EMBL" id="KAK2189111.1"/>
    </source>
</evidence>
<evidence type="ECO:0000256" key="1">
    <source>
        <dbReference type="ARBA" id="ARBA00000832"/>
    </source>
</evidence>
<organism evidence="8 9">
    <name type="scientific">Ridgeia piscesae</name>
    <name type="common">Tubeworm</name>
    <dbReference type="NCBI Taxonomy" id="27915"/>
    <lineage>
        <taxon>Eukaryota</taxon>
        <taxon>Metazoa</taxon>
        <taxon>Spiralia</taxon>
        <taxon>Lophotrochozoa</taxon>
        <taxon>Annelida</taxon>
        <taxon>Polychaeta</taxon>
        <taxon>Sedentaria</taxon>
        <taxon>Canalipalpata</taxon>
        <taxon>Sabellida</taxon>
        <taxon>Siboglinidae</taxon>
        <taxon>Ridgeia</taxon>
    </lineage>
</organism>
<comment type="similarity">
    <text evidence="3 6">Belongs to the glucosamine/galactosamine-6-phosphate isomerase family. 6-phosphogluconolactonase subfamily.</text>
</comment>
<reference evidence="8" key="1">
    <citation type="journal article" date="2023" name="Mol. Biol. Evol.">
        <title>Third-Generation Sequencing Reveals the Adaptive Role of the Epigenome in Three Deep-Sea Polychaetes.</title>
        <authorList>
            <person name="Perez M."/>
            <person name="Aroh O."/>
            <person name="Sun Y."/>
            <person name="Lan Y."/>
            <person name="Juniper S.K."/>
            <person name="Young C.R."/>
            <person name="Angers B."/>
            <person name="Qian P.Y."/>
        </authorList>
    </citation>
    <scope>NUCLEOTIDE SEQUENCE</scope>
    <source>
        <strain evidence="8">R07B-5</strain>
    </source>
</reference>
<dbReference type="GO" id="GO:0017057">
    <property type="term" value="F:6-phosphogluconolactonase activity"/>
    <property type="evidence" value="ECO:0007669"/>
    <property type="project" value="UniProtKB-UniRule"/>
</dbReference>
<evidence type="ECO:0000256" key="6">
    <source>
        <dbReference type="RuleBase" id="RU365095"/>
    </source>
</evidence>
<dbReference type="PANTHER" id="PTHR11054:SF0">
    <property type="entry name" value="6-PHOSPHOGLUCONOLACTONASE"/>
    <property type="match status" value="1"/>
</dbReference>
<dbReference type="EMBL" id="JAODUO010000114">
    <property type="protein sequence ID" value="KAK2189111.1"/>
    <property type="molecule type" value="Genomic_DNA"/>
</dbReference>
<dbReference type="GO" id="GO:0005975">
    <property type="term" value="P:carbohydrate metabolic process"/>
    <property type="evidence" value="ECO:0007669"/>
    <property type="project" value="UniProtKB-UniRule"/>
</dbReference>
<evidence type="ECO:0000313" key="9">
    <source>
        <dbReference type="Proteomes" id="UP001209878"/>
    </source>
</evidence>
<dbReference type="Proteomes" id="UP001209878">
    <property type="component" value="Unassembled WGS sequence"/>
</dbReference>
<comment type="caution">
    <text evidence="8">The sequence shown here is derived from an EMBL/GenBank/DDBJ whole genome shotgun (WGS) entry which is preliminary data.</text>
</comment>
<comment type="catalytic activity">
    <reaction evidence="1 6">
        <text>6-phospho-D-glucono-1,5-lactone + H2O = 6-phospho-D-gluconate + H(+)</text>
        <dbReference type="Rhea" id="RHEA:12556"/>
        <dbReference type="ChEBI" id="CHEBI:15377"/>
        <dbReference type="ChEBI" id="CHEBI:15378"/>
        <dbReference type="ChEBI" id="CHEBI:57955"/>
        <dbReference type="ChEBI" id="CHEBI:58759"/>
        <dbReference type="EC" id="3.1.1.31"/>
    </reaction>
</comment>
<name>A0AAD9P6Z0_RIDPI</name>
<dbReference type="GO" id="GO:0006098">
    <property type="term" value="P:pentose-phosphate shunt"/>
    <property type="evidence" value="ECO:0007669"/>
    <property type="project" value="InterPro"/>
</dbReference>
<gene>
    <name evidence="8" type="ORF">NP493_115g10026</name>
</gene>
<keyword evidence="5 6" id="KW-0378">Hydrolase</keyword>
<dbReference type="InterPro" id="IPR037171">
    <property type="entry name" value="NagB/RpiA_transferase-like"/>
</dbReference>
<dbReference type="InterPro" id="IPR006148">
    <property type="entry name" value="Glc/Gal-6P_isomerase"/>
</dbReference>
<dbReference type="FunFam" id="3.40.50.1360:FF:000005">
    <property type="entry name" value="6-phosphogluconolactonase"/>
    <property type="match status" value="1"/>
</dbReference>
<sequence>MSHVNMAATKNVRVLSDAGEVSEKVCAFIIETANAAIADRAVFTVGVSGGSLAKILSDGLPALKTDWSKWRVFFCDERHVPFDDPECTYSVYKKNLLSKVPIQDEYVFPDNPNIPVEEAAEAYTQKLEAVFGKVGLPKFDMLLLGMGPDGHTCSLFPGHPLLNETKKWVAAISDSPKPPPQRITLTFPVIQNCRCAVFVSCGSSKAEILKRVLEGNEEPALPAARVRPHTGALCWFLDKPAASLLKSYS</sequence>
<dbReference type="CDD" id="cd01400">
    <property type="entry name" value="6PGL"/>
    <property type="match status" value="1"/>
</dbReference>
<dbReference type="SUPFAM" id="SSF100950">
    <property type="entry name" value="NagB/RpiA/CoA transferase-like"/>
    <property type="match status" value="1"/>
</dbReference>
<proteinExistence type="inferred from homology"/>
<evidence type="ECO:0000256" key="2">
    <source>
        <dbReference type="ARBA" id="ARBA00004961"/>
    </source>
</evidence>
<evidence type="ECO:0000256" key="4">
    <source>
        <dbReference type="ARBA" id="ARBA00013198"/>
    </source>
</evidence>